<protein>
    <recommendedName>
        <fullName evidence="7">BZIP domain-containing protein</fullName>
    </recommendedName>
</protein>
<dbReference type="InterPro" id="IPR046347">
    <property type="entry name" value="bZIP_sf"/>
</dbReference>
<feature type="compositionally biased region" description="Basic and acidic residues" evidence="6">
    <location>
        <begin position="444"/>
        <end position="455"/>
    </location>
</feature>
<evidence type="ECO:0000256" key="6">
    <source>
        <dbReference type="SAM" id="MobiDB-lite"/>
    </source>
</evidence>
<organism evidence="8 9">
    <name type="scientific">Sphagnum jensenii</name>
    <dbReference type="NCBI Taxonomy" id="128206"/>
    <lineage>
        <taxon>Eukaryota</taxon>
        <taxon>Viridiplantae</taxon>
        <taxon>Streptophyta</taxon>
        <taxon>Embryophyta</taxon>
        <taxon>Bryophyta</taxon>
        <taxon>Sphagnophytina</taxon>
        <taxon>Sphagnopsida</taxon>
        <taxon>Sphagnales</taxon>
        <taxon>Sphagnaceae</taxon>
        <taxon>Sphagnum</taxon>
    </lineage>
</organism>
<feature type="region of interest" description="Disordered" evidence="6">
    <location>
        <begin position="440"/>
        <end position="486"/>
    </location>
</feature>
<evidence type="ECO:0000313" key="9">
    <source>
        <dbReference type="Proteomes" id="UP001497444"/>
    </source>
</evidence>
<keyword evidence="2" id="KW-0238">DNA-binding</keyword>
<evidence type="ECO:0000256" key="3">
    <source>
        <dbReference type="ARBA" id="ARBA00023163"/>
    </source>
</evidence>
<dbReference type="PANTHER" id="PTHR45764:SF38">
    <property type="entry name" value="BZIP TRANSCRIPTION FACTOR 44"/>
    <property type="match status" value="1"/>
</dbReference>
<dbReference type="SMART" id="SM00338">
    <property type="entry name" value="BRLZ"/>
    <property type="match status" value="1"/>
</dbReference>
<keyword evidence="5" id="KW-0175">Coiled coil</keyword>
<evidence type="ECO:0000256" key="4">
    <source>
        <dbReference type="ARBA" id="ARBA00023242"/>
    </source>
</evidence>
<dbReference type="SUPFAM" id="SSF57959">
    <property type="entry name" value="Leucine zipper domain"/>
    <property type="match status" value="1"/>
</dbReference>
<accession>A0ABP0WRS6</accession>
<proteinExistence type="predicted"/>
<evidence type="ECO:0000256" key="1">
    <source>
        <dbReference type="ARBA" id="ARBA00023015"/>
    </source>
</evidence>
<dbReference type="PROSITE" id="PS00036">
    <property type="entry name" value="BZIP_BASIC"/>
    <property type="match status" value="1"/>
</dbReference>
<keyword evidence="3" id="KW-0804">Transcription</keyword>
<sequence length="596" mass="65236">MCFPPEISVPALPAFARVRDWRGEERGSKAWRPSSVLFERAEKWSAVPDGAALDVDAHADDARSFCDRGAVNRNHVDDAAEICAAGIKLPLQSPAAAKTAALDPSEQSLIPARALERRGSLPPVTGGGAIYHEPLEVVAAASSAIPQQQLHRTNEEAGFAAWQEQQVFLNADLYMKNEVPILDGVEIDASLQQMSDLEIPIAKFDETPAVAEYSDLEKLESELLEGGKGLSGLLQQQLVDGETPPELENAGSVSAWFDCITKNDPEVEEPSVIKESSSAASFDVDTKPAKKAPKLTKGGKKQKPAPAVQSHEGADADTDDETEPVLIDEKRKRRMLSNRASAQRSRQRRQDRLDQLEVLTAQLRVENASLLRKSNLALQLARKFEGEKKRLLEKTENLTKELLEARKMGPATAKLHEECHSSPNTSTDVSEIAGEADFSPAVKSKPEKVQDDEKNPLQSVGSGSYVTVDDQMDTSEDTDTTEDTDMTAECNNWRPESHKAFQVSDEEDAATMVKMASIKSPTSCKTGSNNAQVFQLPMSIPQESLLSPVEVPVTDSEYLFKEICDLFDNSCNNNDSDILNAMDQNWLESFAECLNA</sequence>
<evidence type="ECO:0000256" key="2">
    <source>
        <dbReference type="ARBA" id="ARBA00023125"/>
    </source>
</evidence>
<keyword evidence="9" id="KW-1185">Reference proteome</keyword>
<dbReference type="EMBL" id="OZ020097">
    <property type="protein sequence ID" value="CAK9268425.1"/>
    <property type="molecule type" value="Genomic_DNA"/>
</dbReference>
<feature type="domain" description="BZIP" evidence="7">
    <location>
        <begin position="328"/>
        <end position="373"/>
    </location>
</feature>
<feature type="coiled-coil region" evidence="5">
    <location>
        <begin position="353"/>
        <end position="408"/>
    </location>
</feature>
<dbReference type="InterPro" id="IPR004827">
    <property type="entry name" value="bZIP"/>
</dbReference>
<evidence type="ECO:0000313" key="8">
    <source>
        <dbReference type="EMBL" id="CAK9268425.1"/>
    </source>
</evidence>
<evidence type="ECO:0000256" key="5">
    <source>
        <dbReference type="SAM" id="Coils"/>
    </source>
</evidence>
<feature type="region of interest" description="Disordered" evidence="6">
    <location>
        <begin position="268"/>
        <end position="351"/>
    </location>
</feature>
<feature type="compositionally biased region" description="Basic residues" evidence="6">
    <location>
        <begin position="289"/>
        <end position="303"/>
    </location>
</feature>
<keyword evidence="4" id="KW-0539">Nucleus</keyword>
<dbReference type="Gene3D" id="1.20.5.170">
    <property type="match status" value="1"/>
</dbReference>
<feature type="compositionally biased region" description="Acidic residues" evidence="6">
    <location>
        <begin position="470"/>
        <end position="486"/>
    </location>
</feature>
<gene>
    <name evidence="8" type="ORF">CSSPJE1EN1_LOCUS13903</name>
</gene>
<evidence type="ECO:0000259" key="7">
    <source>
        <dbReference type="PROSITE" id="PS50217"/>
    </source>
</evidence>
<dbReference type="Pfam" id="PF00170">
    <property type="entry name" value="bZIP_1"/>
    <property type="match status" value="1"/>
</dbReference>
<reference evidence="8 9" key="1">
    <citation type="submission" date="2024-02" db="EMBL/GenBank/DDBJ databases">
        <authorList>
            <consortium name="ELIXIR-Norway"/>
            <consortium name="Elixir Norway"/>
        </authorList>
    </citation>
    <scope>NUCLEOTIDE SEQUENCE [LARGE SCALE GENOMIC DNA]</scope>
</reference>
<dbReference type="Proteomes" id="UP001497444">
    <property type="component" value="Chromosome 2"/>
</dbReference>
<dbReference type="PROSITE" id="PS50217">
    <property type="entry name" value="BZIP"/>
    <property type="match status" value="1"/>
</dbReference>
<keyword evidence="1" id="KW-0805">Transcription regulation</keyword>
<dbReference type="PANTHER" id="PTHR45764">
    <property type="entry name" value="BZIP TRANSCRIPTION FACTOR 44"/>
    <property type="match status" value="1"/>
</dbReference>
<name>A0ABP0WRS6_9BRYO</name>
<feature type="compositionally biased region" description="Polar residues" evidence="6">
    <location>
        <begin position="456"/>
        <end position="465"/>
    </location>
</feature>